<protein>
    <submittedName>
        <fullName evidence="6">Putative hyoscyamine 6-dioxygenase-like</fullName>
        <ecNumber evidence="6">1.14.11.24</ecNumber>
        <ecNumber evidence="6">1.14.11.25</ecNumber>
    </submittedName>
</protein>
<dbReference type="InterPro" id="IPR027443">
    <property type="entry name" value="IPNS-like_sf"/>
</dbReference>
<evidence type="ECO:0000256" key="2">
    <source>
        <dbReference type="ARBA" id="ARBA00022723"/>
    </source>
</evidence>
<dbReference type="Pfam" id="PF14226">
    <property type="entry name" value="DIOX_N"/>
    <property type="match status" value="1"/>
</dbReference>
<keyword evidence="4 6" id="KW-0560">Oxidoreductase</keyword>
<keyword evidence="6" id="KW-0223">Dioxygenase</keyword>
<dbReference type="Gene3D" id="2.60.120.330">
    <property type="entry name" value="B-lactam Antibiotic, Isopenicillin N Synthase, Chain"/>
    <property type="match status" value="1"/>
</dbReference>
<dbReference type="EC" id="1.14.11.24" evidence="6"/>
<reference evidence="6" key="1">
    <citation type="submission" date="2019-08" db="EMBL/GenBank/DDBJ databases">
        <title>Reference gene set and small RNA set construction with multiple tissues from Davidia involucrata Baill.</title>
        <authorList>
            <person name="Yang H."/>
            <person name="Zhou C."/>
            <person name="Li G."/>
            <person name="Wang J."/>
            <person name="Gao P."/>
            <person name="Wang M."/>
            <person name="Wang R."/>
            <person name="Zhao Y."/>
        </authorList>
    </citation>
    <scope>NUCLEOTIDE SEQUENCE</scope>
    <source>
        <tissue evidence="6">Mixed with DoveR01_LX</tissue>
    </source>
</reference>
<dbReference type="GO" id="GO:0046872">
    <property type="term" value="F:metal ion binding"/>
    <property type="evidence" value="ECO:0007669"/>
    <property type="project" value="UniProtKB-KW"/>
</dbReference>
<dbReference type="InterPro" id="IPR005123">
    <property type="entry name" value="Oxoglu/Fe-dep_dioxygenase_dom"/>
</dbReference>
<feature type="domain" description="Fe2OG dioxygenase" evidence="5">
    <location>
        <begin position="183"/>
        <end position="283"/>
    </location>
</feature>
<evidence type="ECO:0000259" key="5">
    <source>
        <dbReference type="PROSITE" id="PS51471"/>
    </source>
</evidence>
<dbReference type="GO" id="GO:0033760">
    <property type="term" value="F:2'-deoxymugineic-acid 2'-dioxygenase activity"/>
    <property type="evidence" value="ECO:0007669"/>
    <property type="project" value="UniProtKB-EC"/>
</dbReference>
<gene>
    <name evidence="6" type="ORF">Din_037309</name>
</gene>
<organism evidence="6">
    <name type="scientific">Davidia involucrata</name>
    <name type="common">Dove tree</name>
    <dbReference type="NCBI Taxonomy" id="16924"/>
    <lineage>
        <taxon>Eukaryota</taxon>
        <taxon>Viridiplantae</taxon>
        <taxon>Streptophyta</taxon>
        <taxon>Embryophyta</taxon>
        <taxon>Tracheophyta</taxon>
        <taxon>Spermatophyta</taxon>
        <taxon>Magnoliopsida</taxon>
        <taxon>eudicotyledons</taxon>
        <taxon>Gunneridae</taxon>
        <taxon>Pentapetalae</taxon>
        <taxon>asterids</taxon>
        <taxon>Cornales</taxon>
        <taxon>Nyssaceae</taxon>
        <taxon>Davidia</taxon>
    </lineage>
</organism>
<dbReference type="PANTHER" id="PTHR47991">
    <property type="entry name" value="OXOGLUTARATE/IRON-DEPENDENT DIOXYGENASE"/>
    <property type="match status" value="1"/>
</dbReference>
<dbReference type="InterPro" id="IPR026992">
    <property type="entry name" value="DIOX_N"/>
</dbReference>
<accession>A0A5B7BHZ9</accession>
<dbReference type="SUPFAM" id="SSF51197">
    <property type="entry name" value="Clavaminate synthase-like"/>
    <property type="match status" value="1"/>
</dbReference>
<keyword evidence="2 4" id="KW-0479">Metal-binding</keyword>
<evidence type="ECO:0000256" key="3">
    <source>
        <dbReference type="ARBA" id="ARBA00023004"/>
    </source>
</evidence>
<dbReference type="PROSITE" id="PS51471">
    <property type="entry name" value="FE2OG_OXY"/>
    <property type="match status" value="1"/>
</dbReference>
<evidence type="ECO:0000313" key="6">
    <source>
        <dbReference type="EMBL" id="MPA67868.1"/>
    </source>
</evidence>
<proteinExistence type="inferred from homology"/>
<name>A0A5B7BHZ9_DAVIN</name>
<dbReference type="InterPro" id="IPR050295">
    <property type="entry name" value="Plant_2OG-oxidoreductases"/>
</dbReference>
<keyword evidence="3 4" id="KW-0408">Iron</keyword>
<dbReference type="Pfam" id="PF03171">
    <property type="entry name" value="2OG-FeII_Oxy"/>
    <property type="match status" value="1"/>
</dbReference>
<evidence type="ECO:0000256" key="1">
    <source>
        <dbReference type="ARBA" id="ARBA00008056"/>
    </source>
</evidence>
<dbReference type="EC" id="1.14.11.25" evidence="6"/>
<sequence length="340" mass="38191">MDQKLASSWFNVESVPETYRFPLERRPGKLIVPLCKTIPIIDLEKADGIDIIQQISEASQTLGFFQVINHGVPEKLMVDTMRIFKEFFNMSPEEKSSAPERSGWIYTSSTDYAKEGVHLWRENLKQLCHPLEEECMQFCPNKPTRYRDVVGTYLVQVRKLSLRILELICEGLGLEPGYFNELSEIQLLSSNHYPPCPDPSLTLGILRHCDPSLITILYQGDVSGLQVFKDGQWIGVEALPNAFVVNIGNQLQIISNGKLRSAEHRAVTNSAEARTSIATFVTPSSNCIVEPAKGLVNALDPPLYKAFLYKEFVNSSKAFGPDTEAIQKFISSELQCMKGK</sequence>
<dbReference type="GO" id="GO:0033761">
    <property type="term" value="F:mugineic-acid 3-dioxygenase activity"/>
    <property type="evidence" value="ECO:0007669"/>
    <property type="project" value="UniProtKB-EC"/>
</dbReference>
<dbReference type="EMBL" id="GHES01037309">
    <property type="protein sequence ID" value="MPA67868.1"/>
    <property type="molecule type" value="Transcribed_RNA"/>
</dbReference>
<comment type="similarity">
    <text evidence="1 4">Belongs to the iron/ascorbate-dependent oxidoreductase family.</text>
</comment>
<evidence type="ECO:0000256" key="4">
    <source>
        <dbReference type="RuleBase" id="RU003682"/>
    </source>
</evidence>
<dbReference type="InterPro" id="IPR044861">
    <property type="entry name" value="IPNS-like_FE2OG_OXY"/>
</dbReference>
<dbReference type="AlphaFoldDB" id="A0A5B7BHZ9"/>